<sequence length="275" mass="32360">MSEPKFDSDGFQIVKIKKGLKNKSTKVPCKNIYFEKQENKIDIDKSYRRIQICVKDLEVSEYWKNATKAVSNTLKHKKIVEIVCFGLGHIGECNISRYQLALLLCLKNTFKPEKIFVHDPIFYLDECEILKKFELNVIEENTEGSYIINRHGVTLVYLPHCPKQLTNNFLWSNWTENLENCILLCNSFTSLIENNINRVVNETVPFIYKIYPFVHEVLLENTFTYNDIFNDSSLHHFPSDKLKLLPKGFWDKQEKPKYENTEEFITSLMIEKLTI</sequence>
<dbReference type="AlphaFoldDB" id="A0A8B8I034"/>
<accession>A0A8B8I034</accession>
<evidence type="ECO:0000256" key="1">
    <source>
        <dbReference type="ARBA" id="ARBA00009856"/>
    </source>
</evidence>
<evidence type="ECO:0000313" key="4">
    <source>
        <dbReference type="RefSeq" id="XP_026489827.2"/>
    </source>
</evidence>
<dbReference type="GO" id="GO:0005634">
    <property type="term" value="C:nucleus"/>
    <property type="evidence" value="ECO:0007669"/>
    <property type="project" value="TreeGrafter"/>
</dbReference>
<dbReference type="InterPro" id="IPR040044">
    <property type="entry name" value="SRR1L"/>
</dbReference>
<keyword evidence="3" id="KW-1185">Reference proteome</keyword>
<reference evidence="4" key="1">
    <citation type="submission" date="2025-08" db="UniProtKB">
        <authorList>
            <consortium name="RefSeq"/>
        </authorList>
    </citation>
    <scope>IDENTIFICATION</scope>
    <source>
        <tissue evidence="4">Whole body</tissue>
    </source>
</reference>
<comment type="similarity">
    <text evidence="1">Belongs to the SRR1 family.</text>
</comment>
<dbReference type="InterPro" id="IPR012942">
    <property type="entry name" value="SRR1-like"/>
</dbReference>
<dbReference type="OrthoDB" id="551431at2759"/>
<dbReference type="Pfam" id="PF07985">
    <property type="entry name" value="SRR1"/>
    <property type="match status" value="1"/>
</dbReference>
<dbReference type="Proteomes" id="UP001652626">
    <property type="component" value="Chromosome 11"/>
</dbReference>
<evidence type="ECO:0000259" key="2">
    <source>
        <dbReference type="Pfam" id="PF07985"/>
    </source>
</evidence>
<feature type="domain" description="SRR1-like" evidence="2">
    <location>
        <begin position="73"/>
        <end position="235"/>
    </location>
</feature>
<dbReference type="OMA" id="VVTRKKW"/>
<dbReference type="PANTHER" id="PTHR28626">
    <property type="entry name" value="SRR1-LIKE PROTEIN"/>
    <property type="match status" value="1"/>
</dbReference>
<name>A0A8B8I034_VANTA</name>
<proteinExistence type="inferred from homology"/>
<protein>
    <submittedName>
        <fullName evidence="4">SRR1-like protein</fullName>
    </submittedName>
</protein>
<dbReference type="GO" id="GO:0005737">
    <property type="term" value="C:cytoplasm"/>
    <property type="evidence" value="ECO:0007669"/>
    <property type="project" value="TreeGrafter"/>
</dbReference>
<dbReference type="PANTHER" id="PTHR28626:SF3">
    <property type="entry name" value="SRR1-LIKE PROTEIN"/>
    <property type="match status" value="1"/>
</dbReference>
<gene>
    <name evidence="4" type="primary">LOC113396199</name>
</gene>
<dbReference type="RefSeq" id="XP_026489827.2">
    <property type="nucleotide sequence ID" value="XM_026634042.2"/>
</dbReference>
<organism evidence="3 4">
    <name type="scientific">Vanessa tameamea</name>
    <name type="common">Kamehameha butterfly</name>
    <dbReference type="NCBI Taxonomy" id="334116"/>
    <lineage>
        <taxon>Eukaryota</taxon>
        <taxon>Metazoa</taxon>
        <taxon>Ecdysozoa</taxon>
        <taxon>Arthropoda</taxon>
        <taxon>Hexapoda</taxon>
        <taxon>Insecta</taxon>
        <taxon>Pterygota</taxon>
        <taxon>Neoptera</taxon>
        <taxon>Endopterygota</taxon>
        <taxon>Lepidoptera</taxon>
        <taxon>Glossata</taxon>
        <taxon>Ditrysia</taxon>
        <taxon>Papilionoidea</taxon>
        <taxon>Nymphalidae</taxon>
        <taxon>Nymphalinae</taxon>
        <taxon>Vanessa</taxon>
    </lineage>
</organism>
<dbReference type="GeneID" id="113396199"/>
<evidence type="ECO:0000313" key="3">
    <source>
        <dbReference type="Proteomes" id="UP001652626"/>
    </source>
</evidence>